<proteinExistence type="predicted"/>
<dbReference type="EnsemblProtists" id="EOD28228">
    <property type="protein sequence ID" value="EOD28228"/>
    <property type="gene ID" value="EMIHUDRAFT_235005"/>
</dbReference>
<keyword evidence="2" id="KW-1185">Reference proteome</keyword>
<sequence length="111" mass="12049">MPMHLRHRLITRDHRHAGSAPRGLVLCGSKRQAGSVWLITKLLWPQSAMGDRHSFSHANVAGPSSSQLEDIRASITENAGQIAACAERIVAAIVPAASERSVSEDRNFPET</sequence>
<dbReference type="RefSeq" id="XP_005780657.1">
    <property type="nucleotide sequence ID" value="XM_005780600.1"/>
</dbReference>
<evidence type="ECO:0000313" key="1">
    <source>
        <dbReference type="EnsemblProtists" id="EOD28228"/>
    </source>
</evidence>
<dbReference type="AlphaFoldDB" id="A0A0D3JXJ3"/>
<dbReference type="GeneID" id="17273773"/>
<dbReference type="PaxDb" id="2903-EOD28228"/>
<dbReference type="Proteomes" id="UP000013827">
    <property type="component" value="Unassembled WGS sequence"/>
</dbReference>
<reference evidence="2" key="1">
    <citation type="journal article" date="2013" name="Nature">
        <title>Pan genome of the phytoplankton Emiliania underpins its global distribution.</title>
        <authorList>
            <person name="Read B.A."/>
            <person name="Kegel J."/>
            <person name="Klute M.J."/>
            <person name="Kuo A."/>
            <person name="Lefebvre S.C."/>
            <person name="Maumus F."/>
            <person name="Mayer C."/>
            <person name="Miller J."/>
            <person name="Monier A."/>
            <person name="Salamov A."/>
            <person name="Young J."/>
            <person name="Aguilar M."/>
            <person name="Claverie J.M."/>
            <person name="Frickenhaus S."/>
            <person name="Gonzalez K."/>
            <person name="Herman E.K."/>
            <person name="Lin Y.C."/>
            <person name="Napier J."/>
            <person name="Ogata H."/>
            <person name="Sarno A.F."/>
            <person name="Shmutz J."/>
            <person name="Schroeder D."/>
            <person name="de Vargas C."/>
            <person name="Verret F."/>
            <person name="von Dassow P."/>
            <person name="Valentin K."/>
            <person name="Van de Peer Y."/>
            <person name="Wheeler G."/>
            <person name="Dacks J.B."/>
            <person name="Delwiche C.F."/>
            <person name="Dyhrman S.T."/>
            <person name="Glockner G."/>
            <person name="John U."/>
            <person name="Richards T."/>
            <person name="Worden A.Z."/>
            <person name="Zhang X."/>
            <person name="Grigoriev I.V."/>
            <person name="Allen A.E."/>
            <person name="Bidle K."/>
            <person name="Borodovsky M."/>
            <person name="Bowler C."/>
            <person name="Brownlee C."/>
            <person name="Cock J.M."/>
            <person name="Elias M."/>
            <person name="Gladyshev V.N."/>
            <person name="Groth M."/>
            <person name="Guda C."/>
            <person name="Hadaegh A."/>
            <person name="Iglesias-Rodriguez M.D."/>
            <person name="Jenkins J."/>
            <person name="Jones B.M."/>
            <person name="Lawson T."/>
            <person name="Leese F."/>
            <person name="Lindquist E."/>
            <person name="Lobanov A."/>
            <person name="Lomsadze A."/>
            <person name="Malik S.B."/>
            <person name="Marsh M.E."/>
            <person name="Mackinder L."/>
            <person name="Mock T."/>
            <person name="Mueller-Roeber B."/>
            <person name="Pagarete A."/>
            <person name="Parker M."/>
            <person name="Probert I."/>
            <person name="Quesneville H."/>
            <person name="Raines C."/>
            <person name="Rensing S.A."/>
            <person name="Riano-Pachon D.M."/>
            <person name="Richier S."/>
            <person name="Rokitta S."/>
            <person name="Shiraiwa Y."/>
            <person name="Soanes D.M."/>
            <person name="van der Giezen M."/>
            <person name="Wahlund T.M."/>
            <person name="Williams B."/>
            <person name="Wilson W."/>
            <person name="Wolfe G."/>
            <person name="Wurch L.L."/>
        </authorList>
    </citation>
    <scope>NUCLEOTIDE SEQUENCE</scope>
</reference>
<reference evidence="1" key="2">
    <citation type="submission" date="2024-10" db="UniProtKB">
        <authorList>
            <consortium name="EnsemblProtists"/>
        </authorList>
    </citation>
    <scope>IDENTIFICATION</scope>
</reference>
<dbReference type="KEGG" id="ehx:EMIHUDRAFT_235005"/>
<organism evidence="1 2">
    <name type="scientific">Emiliania huxleyi (strain CCMP1516)</name>
    <dbReference type="NCBI Taxonomy" id="280463"/>
    <lineage>
        <taxon>Eukaryota</taxon>
        <taxon>Haptista</taxon>
        <taxon>Haptophyta</taxon>
        <taxon>Prymnesiophyceae</taxon>
        <taxon>Isochrysidales</taxon>
        <taxon>Noelaerhabdaceae</taxon>
        <taxon>Emiliania</taxon>
    </lineage>
</organism>
<name>A0A0D3JXJ3_EMIH1</name>
<accession>A0A0D3JXJ3</accession>
<protein>
    <submittedName>
        <fullName evidence="1">Uncharacterized protein</fullName>
    </submittedName>
</protein>
<dbReference type="HOGENOM" id="CLU_2163212_0_0_1"/>
<evidence type="ECO:0000313" key="2">
    <source>
        <dbReference type="Proteomes" id="UP000013827"/>
    </source>
</evidence>